<dbReference type="Gene3D" id="3.40.50.2300">
    <property type="match status" value="2"/>
</dbReference>
<name>A0A840SPF5_9RHOB</name>
<evidence type="ECO:0000256" key="3">
    <source>
        <dbReference type="ARBA" id="ARBA00022729"/>
    </source>
</evidence>
<evidence type="ECO:0000313" key="6">
    <source>
        <dbReference type="EMBL" id="MBB5222630.1"/>
    </source>
</evidence>
<protein>
    <submittedName>
        <fullName evidence="6">Fructose transport system substrate-binding protein</fullName>
    </submittedName>
</protein>
<dbReference type="GO" id="GO:0030313">
    <property type="term" value="C:cell envelope"/>
    <property type="evidence" value="ECO:0007669"/>
    <property type="project" value="UniProtKB-SubCell"/>
</dbReference>
<evidence type="ECO:0000256" key="1">
    <source>
        <dbReference type="ARBA" id="ARBA00004196"/>
    </source>
</evidence>
<proteinExistence type="inferred from homology"/>
<feature type="signal peptide" evidence="4">
    <location>
        <begin position="1"/>
        <end position="22"/>
    </location>
</feature>
<gene>
    <name evidence="6" type="ORF">HNP73_002566</name>
</gene>
<reference evidence="6 7" key="1">
    <citation type="submission" date="2020-08" db="EMBL/GenBank/DDBJ databases">
        <title>Genomic Encyclopedia of Type Strains, Phase IV (KMG-IV): sequencing the most valuable type-strain genomes for metagenomic binning, comparative biology and taxonomic classification.</title>
        <authorList>
            <person name="Goeker M."/>
        </authorList>
    </citation>
    <scope>NUCLEOTIDE SEQUENCE [LARGE SCALE GENOMIC DNA]</scope>
    <source>
        <strain evidence="6 7">DSM 101730</strain>
    </source>
</reference>
<comment type="similarity">
    <text evidence="2">Belongs to the bacterial solute-binding protein 2 family.</text>
</comment>
<dbReference type="EMBL" id="JACHFM010000002">
    <property type="protein sequence ID" value="MBB5222630.1"/>
    <property type="molecule type" value="Genomic_DNA"/>
</dbReference>
<evidence type="ECO:0000256" key="4">
    <source>
        <dbReference type="SAM" id="SignalP"/>
    </source>
</evidence>
<evidence type="ECO:0000259" key="5">
    <source>
        <dbReference type="Pfam" id="PF13407"/>
    </source>
</evidence>
<dbReference type="RefSeq" id="WP_184149767.1">
    <property type="nucleotide sequence ID" value="NZ_JACHFM010000002.1"/>
</dbReference>
<feature type="chain" id="PRO_5032302197" evidence="4">
    <location>
        <begin position="23"/>
        <end position="338"/>
    </location>
</feature>
<sequence>MKLLLAGTAFALALGIGSGAMAAPISACLITKTDSNPFFTKMREGAVAKAKELGVELSIAAGKFDGDHESQVTAVEACLASGAKGILMVANDPSQIAPMMQDAQKQGILVIALDTPLSPADAADMTFATDNFVAGELIGQWAKEKLGDKAADARIAMLDALPSFPTIDQLRDQGFMKGFGIEINDPTIIGDETDPRIVGHEVTQGSEEGGVTAMEKLIATDPTINLVYTVNEPAAAGAYQALVSLGKDKDVTIVSVDGGCPGVKNVAEGALGATAQQYPLQMAALGIEAIAKFAETGEKPAATEGKTFFDTGVALVTDQPMPGVKSISTEEGLKLCWG</sequence>
<organism evidence="6 7">
    <name type="scientific">Amaricoccus macauensis</name>
    <dbReference type="NCBI Taxonomy" id="57001"/>
    <lineage>
        <taxon>Bacteria</taxon>
        <taxon>Pseudomonadati</taxon>
        <taxon>Pseudomonadota</taxon>
        <taxon>Alphaproteobacteria</taxon>
        <taxon>Rhodobacterales</taxon>
        <taxon>Paracoccaceae</taxon>
        <taxon>Amaricoccus</taxon>
    </lineage>
</organism>
<keyword evidence="7" id="KW-1185">Reference proteome</keyword>
<dbReference type="PANTHER" id="PTHR46847">
    <property type="entry name" value="D-ALLOSE-BINDING PERIPLASMIC PROTEIN-RELATED"/>
    <property type="match status" value="1"/>
</dbReference>
<evidence type="ECO:0000256" key="2">
    <source>
        <dbReference type="ARBA" id="ARBA00007639"/>
    </source>
</evidence>
<dbReference type="AlphaFoldDB" id="A0A840SPF5"/>
<evidence type="ECO:0000313" key="7">
    <source>
        <dbReference type="Proteomes" id="UP000549457"/>
    </source>
</evidence>
<dbReference type="InterPro" id="IPR028082">
    <property type="entry name" value="Peripla_BP_I"/>
</dbReference>
<feature type="domain" description="Periplasmic binding protein" evidence="5">
    <location>
        <begin position="29"/>
        <end position="298"/>
    </location>
</feature>
<dbReference type="GO" id="GO:0030246">
    <property type="term" value="F:carbohydrate binding"/>
    <property type="evidence" value="ECO:0007669"/>
    <property type="project" value="UniProtKB-ARBA"/>
</dbReference>
<dbReference type="SUPFAM" id="SSF53822">
    <property type="entry name" value="Periplasmic binding protein-like I"/>
    <property type="match status" value="1"/>
</dbReference>
<dbReference type="InterPro" id="IPR025997">
    <property type="entry name" value="SBP_2_dom"/>
</dbReference>
<keyword evidence="3 4" id="KW-0732">Signal</keyword>
<dbReference type="Pfam" id="PF13407">
    <property type="entry name" value="Peripla_BP_4"/>
    <property type="match status" value="1"/>
</dbReference>
<dbReference type="Proteomes" id="UP000549457">
    <property type="component" value="Unassembled WGS sequence"/>
</dbReference>
<dbReference type="PANTHER" id="PTHR46847:SF2">
    <property type="entry name" value="ABC TRANSPORTER SUGAR-BINDING PROTEIN"/>
    <property type="match status" value="1"/>
</dbReference>
<comment type="caution">
    <text evidence="6">The sequence shown here is derived from an EMBL/GenBank/DDBJ whole genome shotgun (WGS) entry which is preliminary data.</text>
</comment>
<accession>A0A840SPF5</accession>
<comment type="subcellular location">
    <subcellularLocation>
        <location evidence="1">Cell envelope</location>
    </subcellularLocation>
</comment>